<organism evidence="2 3">
    <name type="scientific">Macrosiphum euphorbiae</name>
    <name type="common">potato aphid</name>
    <dbReference type="NCBI Taxonomy" id="13131"/>
    <lineage>
        <taxon>Eukaryota</taxon>
        <taxon>Metazoa</taxon>
        <taxon>Ecdysozoa</taxon>
        <taxon>Arthropoda</taxon>
        <taxon>Hexapoda</taxon>
        <taxon>Insecta</taxon>
        <taxon>Pterygota</taxon>
        <taxon>Neoptera</taxon>
        <taxon>Paraneoptera</taxon>
        <taxon>Hemiptera</taxon>
        <taxon>Sternorrhyncha</taxon>
        <taxon>Aphidomorpha</taxon>
        <taxon>Aphidoidea</taxon>
        <taxon>Aphididae</taxon>
        <taxon>Macrosiphini</taxon>
        <taxon>Macrosiphum</taxon>
    </lineage>
</organism>
<comment type="caution">
    <text evidence="2">The sequence shown here is derived from an EMBL/GenBank/DDBJ whole genome shotgun (WGS) entry which is preliminary data.</text>
</comment>
<dbReference type="EMBL" id="CARXXK010000005">
    <property type="protein sequence ID" value="CAI6369265.1"/>
    <property type="molecule type" value="Genomic_DNA"/>
</dbReference>
<reference evidence="2 3" key="1">
    <citation type="submission" date="2023-01" db="EMBL/GenBank/DDBJ databases">
        <authorList>
            <person name="Whitehead M."/>
        </authorList>
    </citation>
    <scope>NUCLEOTIDE SEQUENCE [LARGE SCALE GENOMIC DNA]</scope>
</reference>
<dbReference type="Proteomes" id="UP001160148">
    <property type="component" value="Unassembled WGS sequence"/>
</dbReference>
<dbReference type="InterPro" id="IPR048367">
    <property type="entry name" value="TNP-like_RNaseH_C"/>
</dbReference>
<name>A0AAV0XLE3_9HEMI</name>
<feature type="domain" description="Transposable element P transposase-like RNase H C-terminal" evidence="1">
    <location>
        <begin position="37"/>
        <end position="69"/>
    </location>
</feature>
<proteinExistence type="predicted"/>
<sequence length="198" mass="22808">MTASTYFGLYVTVKNTLELIQYLSEKLNYKYLMTRQLNQDALEHFFGHMRGASGSNSHPDSLLFVQVYRLLSVYSLVKPIRGSNVTGSELLSTIISLKDLVGKEHKERKEHFENIIDNIINNASPLMDIEIEDNTFKEMIDEYALTVFAGYTARKIRKSKLAKNCHECFESLCDSKNESTLERNSFLLSLNRKVMEDF</sequence>
<keyword evidence="3" id="KW-1185">Reference proteome</keyword>
<protein>
    <recommendedName>
        <fullName evidence="1">Transposable element P transposase-like RNase H C-terminal domain-containing protein</fullName>
    </recommendedName>
</protein>
<evidence type="ECO:0000313" key="2">
    <source>
        <dbReference type="EMBL" id="CAI6369265.1"/>
    </source>
</evidence>
<dbReference type="Pfam" id="PF21789">
    <property type="entry name" value="TNP-like_RNaseH_C"/>
    <property type="match status" value="1"/>
</dbReference>
<gene>
    <name evidence="2" type="ORF">MEUPH1_LOCUS23524</name>
</gene>
<evidence type="ECO:0000313" key="3">
    <source>
        <dbReference type="Proteomes" id="UP001160148"/>
    </source>
</evidence>
<dbReference type="AlphaFoldDB" id="A0AAV0XLE3"/>
<accession>A0AAV0XLE3</accession>
<evidence type="ECO:0000259" key="1">
    <source>
        <dbReference type="Pfam" id="PF21789"/>
    </source>
</evidence>